<dbReference type="Gene3D" id="3.20.20.70">
    <property type="entry name" value="Aldolase class I"/>
    <property type="match status" value="1"/>
</dbReference>
<keyword evidence="2" id="KW-0288">FMN</keyword>
<accession>A0A0C7NIV9</accession>
<dbReference type="AlphaFoldDB" id="A0A0C7NIV9"/>
<dbReference type="Pfam" id="PF03060">
    <property type="entry name" value="NMO"/>
    <property type="match status" value="1"/>
</dbReference>
<dbReference type="InterPro" id="IPR013785">
    <property type="entry name" value="Aldolase_TIM"/>
</dbReference>
<gene>
    <name evidence="4" type="ORF">DTL3_0535</name>
</gene>
<proteinExistence type="predicted"/>
<dbReference type="SUPFAM" id="SSF51412">
    <property type="entry name" value="Inosine monophosphate dehydrogenase (IMPDH)"/>
    <property type="match status" value="1"/>
</dbReference>
<dbReference type="KEGG" id="dtn:DTL3_0535"/>
<keyword evidence="3" id="KW-0560">Oxidoreductase</keyword>
<evidence type="ECO:0000313" key="4">
    <source>
        <dbReference type="EMBL" id="CEP77856.1"/>
    </source>
</evidence>
<dbReference type="GO" id="GO:0051213">
    <property type="term" value="F:dioxygenase activity"/>
    <property type="evidence" value="ECO:0007669"/>
    <property type="project" value="UniProtKB-KW"/>
</dbReference>
<dbReference type="PANTHER" id="PTHR32332:SF18">
    <property type="entry name" value="2-NITROPROPANE DIOXYGENASE"/>
    <property type="match status" value="1"/>
</dbReference>
<name>A0A0C7NIV9_DEFTU</name>
<dbReference type="GO" id="GO:0018580">
    <property type="term" value="F:nitronate monooxygenase activity"/>
    <property type="evidence" value="ECO:0007669"/>
    <property type="project" value="InterPro"/>
</dbReference>
<keyword evidence="5" id="KW-1185">Reference proteome</keyword>
<dbReference type="STRING" id="1006576.DTL3_0535"/>
<keyword evidence="4" id="KW-0223">Dioxygenase</keyword>
<evidence type="ECO:0000256" key="3">
    <source>
        <dbReference type="ARBA" id="ARBA00023002"/>
    </source>
</evidence>
<evidence type="ECO:0000256" key="2">
    <source>
        <dbReference type="ARBA" id="ARBA00022643"/>
    </source>
</evidence>
<evidence type="ECO:0000256" key="1">
    <source>
        <dbReference type="ARBA" id="ARBA00022630"/>
    </source>
</evidence>
<dbReference type="EMBL" id="LN824141">
    <property type="protein sequence ID" value="CEP77856.1"/>
    <property type="molecule type" value="Genomic_DNA"/>
</dbReference>
<dbReference type="HOGENOM" id="CLU_038732_0_1_0"/>
<protein>
    <submittedName>
        <fullName evidence="4">2-nitropropane dioxygenase NPD</fullName>
    </submittedName>
</protein>
<dbReference type="Proteomes" id="UP000032809">
    <property type="component" value="Chromosome I"/>
</dbReference>
<reference evidence="5" key="1">
    <citation type="submission" date="2014-11" db="EMBL/GenBank/DDBJ databases">
        <authorList>
            <person name="Wibberg D."/>
        </authorList>
    </citation>
    <scope>NUCLEOTIDE SEQUENCE [LARGE SCALE GENOMIC DNA]</scope>
    <source>
        <strain evidence="5">L3</strain>
    </source>
</reference>
<sequence>MVFIKTLNIDGLIPKIPLIQGGMSVGISLDNLASAVANEGAIGIIGTAGIGLLENDKVKNVKEANIEGLKKIIRKTKEKTKGIIGVNIMVALSDYAELVKTAIKEEIDLIISGAGLPLNLPSFLEKDSKTKLVPIVSSLKAAQVIVKRWWQHYKYLPDAIIVEGPDAGGHLGYKKEDLQKEEVQLEHTLPQVVKFAEELKKEHNKDIPIIAAGGINSPEKVKKMFSLGASGIQVGTPFIATHECDADIKFKQALIDAKEEDIIIIDSPVGLPGRAIKNKFLEEVEKGERKPFICNFHCIKTCNFVDAPYCIAQALLNAARGNLDEGFVFVGKYGYKIDKITSVKEVINNLFQDI</sequence>
<dbReference type="PATRIC" id="fig|1006576.9.peg.524"/>
<organism evidence="4 5">
    <name type="scientific">Defluviitoga tunisiensis</name>
    <dbReference type="NCBI Taxonomy" id="1006576"/>
    <lineage>
        <taxon>Bacteria</taxon>
        <taxon>Thermotogati</taxon>
        <taxon>Thermotogota</taxon>
        <taxon>Thermotogae</taxon>
        <taxon>Petrotogales</taxon>
        <taxon>Petrotogaceae</taxon>
        <taxon>Defluviitoga</taxon>
    </lineage>
</organism>
<dbReference type="CDD" id="cd04730">
    <property type="entry name" value="NPD_like"/>
    <property type="match status" value="1"/>
</dbReference>
<dbReference type="InterPro" id="IPR004136">
    <property type="entry name" value="NMO"/>
</dbReference>
<keyword evidence="1" id="KW-0285">Flavoprotein</keyword>
<dbReference type="PANTHER" id="PTHR32332">
    <property type="entry name" value="2-NITROPROPANE DIOXYGENASE"/>
    <property type="match status" value="1"/>
</dbReference>
<evidence type="ECO:0000313" key="5">
    <source>
        <dbReference type="Proteomes" id="UP000032809"/>
    </source>
</evidence>